<protein>
    <recommendedName>
        <fullName evidence="15">Mechanosensitive ion channel protein</fullName>
    </recommendedName>
</protein>
<comment type="similarity">
    <text evidence="2">Belongs to the MscS (TC 1.A.23) family.</text>
</comment>
<dbReference type="InterPro" id="IPR023408">
    <property type="entry name" value="MscS_beta-dom_sf"/>
</dbReference>
<dbReference type="InterPro" id="IPR045042">
    <property type="entry name" value="YnaI-like"/>
</dbReference>
<keyword evidence="14" id="KW-1185">Reference proteome</keyword>
<evidence type="ECO:0000256" key="5">
    <source>
        <dbReference type="ARBA" id="ARBA00023065"/>
    </source>
</evidence>
<keyword evidence="7" id="KW-0407">Ion channel</keyword>
<dbReference type="PANTHER" id="PTHR43634:SF2">
    <property type="entry name" value="LOW CONDUCTANCE MECHANOSENSITIVE CHANNEL YNAI"/>
    <property type="match status" value="1"/>
</dbReference>
<dbReference type="InterPro" id="IPR056876">
    <property type="entry name" value="Msl2-3_C"/>
</dbReference>
<dbReference type="PANTHER" id="PTHR43634">
    <property type="entry name" value="OW CONDUCTANCE MECHANOSENSITIVE CHANNEL"/>
    <property type="match status" value="1"/>
</dbReference>
<sequence length="527" mass="59488">MAQMWLVDFSKLSHDLGTCTHKFSVKCVFQKRKLHRTSRKLSSLALKPASWSIHLSQSVRFQRHSLECRCYPFSCNSFLTPSQPPDIPYIKSVASTLTRSYNGLEVSSTVFKLIPAVGTIIFCVWGVGPLLRLGRNVFLHKSNSNWDKSGTYFFMTSYLQPFLLWTGAMLICRALDPMMLPTEASQIIKQRLLYFVRSLSTVLALAYCLSCVIQQVQKLFMDTISPSDTRNVGFQCAGTALYAAIWVAAVSLFIELLGFSAKKLLTVGGLGTVLLTLACCQVLTNFLSSVMIHVNRPFVVNDVIRTTIKGTEVSGAVEHVGWWSPTIIRGEYGEAVYVPNHQFTANIVRNLSHKSHWRIKTYLAISHLDFRKIKNIVADMRKVLAKNPQVEQKKLHRRVFLDNINPDNQALTILVSCFVKTSRTEEYLCVKEAILMDLLGVIRHHQARLATPIRTVQTVSDTELHNIPHVHPAGPTDIFLNKDFKTTKQSNSHSKSPDIDNVMRNRKGKSKNSSDAEQKSIYWPSIL</sequence>
<dbReference type="SUPFAM" id="SSF50182">
    <property type="entry name" value="Sm-like ribonucleoproteins"/>
    <property type="match status" value="1"/>
</dbReference>
<feature type="region of interest" description="Disordered" evidence="8">
    <location>
        <begin position="486"/>
        <end position="527"/>
    </location>
</feature>
<evidence type="ECO:0000259" key="11">
    <source>
        <dbReference type="Pfam" id="PF24956"/>
    </source>
</evidence>
<keyword evidence="5" id="KW-0406">Ion transport</keyword>
<feature type="domain" description="Mechanosensitive ion channel protein 2/3 C-terminal" evidence="11">
    <location>
        <begin position="357"/>
        <end position="443"/>
    </location>
</feature>
<organism evidence="13 14">
    <name type="scientific">Cuscuta australis</name>
    <dbReference type="NCBI Taxonomy" id="267555"/>
    <lineage>
        <taxon>Eukaryota</taxon>
        <taxon>Viridiplantae</taxon>
        <taxon>Streptophyta</taxon>
        <taxon>Embryophyta</taxon>
        <taxon>Tracheophyta</taxon>
        <taxon>Spermatophyta</taxon>
        <taxon>Magnoliopsida</taxon>
        <taxon>eudicotyledons</taxon>
        <taxon>Gunneridae</taxon>
        <taxon>Pentapetalae</taxon>
        <taxon>asterids</taxon>
        <taxon>lamiids</taxon>
        <taxon>Solanales</taxon>
        <taxon>Convolvulaceae</taxon>
        <taxon>Cuscuteae</taxon>
        <taxon>Cuscuta</taxon>
        <taxon>Cuscuta subgen. Grammica</taxon>
        <taxon>Cuscuta sect. Cleistogrammica</taxon>
    </lineage>
</organism>
<evidence type="ECO:0000256" key="8">
    <source>
        <dbReference type="SAM" id="MobiDB-lite"/>
    </source>
</evidence>
<accession>A0A328DJR1</accession>
<dbReference type="InterPro" id="IPR006685">
    <property type="entry name" value="MscS_channel_2nd"/>
</dbReference>
<feature type="transmembrane region" description="Helical" evidence="9">
    <location>
        <begin position="151"/>
        <end position="171"/>
    </location>
</feature>
<evidence type="ECO:0000256" key="4">
    <source>
        <dbReference type="ARBA" id="ARBA00022989"/>
    </source>
</evidence>
<evidence type="ECO:0000256" key="7">
    <source>
        <dbReference type="ARBA" id="ARBA00023303"/>
    </source>
</evidence>
<dbReference type="EMBL" id="NQVE01000129">
    <property type="protein sequence ID" value="RAL45744.1"/>
    <property type="molecule type" value="Genomic_DNA"/>
</dbReference>
<dbReference type="InterPro" id="IPR057483">
    <property type="entry name" value="MSL2/3_TM_dom"/>
</dbReference>
<dbReference type="Pfam" id="PF00924">
    <property type="entry name" value="MS_channel_2nd"/>
    <property type="match status" value="1"/>
</dbReference>
<reference evidence="13 14" key="1">
    <citation type="submission" date="2018-06" db="EMBL/GenBank/DDBJ databases">
        <title>The Genome of Cuscuta australis (Dodder) Provides Insight into the Evolution of Plant Parasitism.</title>
        <authorList>
            <person name="Liu H."/>
        </authorList>
    </citation>
    <scope>NUCLEOTIDE SEQUENCE [LARGE SCALE GENOMIC DNA]</scope>
    <source>
        <strain evidence="14">cv. Yunnan</strain>
        <tissue evidence="13">Vines</tissue>
    </source>
</reference>
<evidence type="ECO:0000256" key="9">
    <source>
        <dbReference type="SAM" id="Phobius"/>
    </source>
</evidence>
<dbReference type="InterPro" id="IPR010920">
    <property type="entry name" value="LSM_dom_sf"/>
</dbReference>
<dbReference type="AlphaFoldDB" id="A0A328DJR1"/>
<evidence type="ECO:0000313" key="14">
    <source>
        <dbReference type="Proteomes" id="UP000249390"/>
    </source>
</evidence>
<feature type="transmembrane region" description="Helical" evidence="9">
    <location>
        <begin position="192"/>
        <end position="217"/>
    </location>
</feature>
<comment type="caution">
    <text evidence="13">The sequence shown here is derived from an EMBL/GenBank/DDBJ whole genome shotgun (WGS) entry which is preliminary data.</text>
</comment>
<evidence type="ECO:0008006" key="15">
    <source>
        <dbReference type="Google" id="ProtNLM"/>
    </source>
</evidence>
<evidence type="ECO:0000256" key="6">
    <source>
        <dbReference type="ARBA" id="ARBA00023136"/>
    </source>
</evidence>
<evidence type="ECO:0000256" key="3">
    <source>
        <dbReference type="ARBA" id="ARBA00022692"/>
    </source>
</evidence>
<evidence type="ECO:0000259" key="12">
    <source>
        <dbReference type="Pfam" id="PF25237"/>
    </source>
</evidence>
<feature type="transmembrane region" description="Helical" evidence="9">
    <location>
        <begin position="237"/>
        <end position="257"/>
    </location>
</feature>
<dbReference type="Pfam" id="PF25237">
    <property type="entry name" value="MSL2_3"/>
    <property type="match status" value="1"/>
</dbReference>
<dbReference type="GO" id="GO:0016020">
    <property type="term" value="C:membrane"/>
    <property type="evidence" value="ECO:0007669"/>
    <property type="project" value="UniProtKB-SubCell"/>
</dbReference>
<keyword evidence="5" id="KW-0813">Transport</keyword>
<dbReference type="Pfam" id="PF24956">
    <property type="entry name" value="Msl2-3_C"/>
    <property type="match status" value="1"/>
</dbReference>
<evidence type="ECO:0000313" key="13">
    <source>
        <dbReference type="EMBL" id="RAL45744.1"/>
    </source>
</evidence>
<keyword evidence="6 9" id="KW-0472">Membrane</keyword>
<feature type="domain" description="Mechanosensitive channel protein 2/3 transmembrane" evidence="12">
    <location>
        <begin position="151"/>
        <end position="279"/>
    </location>
</feature>
<feature type="transmembrane region" description="Helical" evidence="9">
    <location>
        <begin position="264"/>
        <end position="287"/>
    </location>
</feature>
<comment type="subcellular location">
    <subcellularLocation>
        <location evidence="1">Membrane</location>
        <topology evidence="1">Multi-pass membrane protein</topology>
    </subcellularLocation>
</comment>
<keyword evidence="3 9" id="KW-0812">Transmembrane</keyword>
<feature type="transmembrane region" description="Helical" evidence="9">
    <location>
        <begin position="109"/>
        <end position="131"/>
    </location>
</feature>
<dbReference type="GO" id="GO:0034220">
    <property type="term" value="P:monoatomic ion transmembrane transport"/>
    <property type="evidence" value="ECO:0007669"/>
    <property type="project" value="UniProtKB-KW"/>
</dbReference>
<name>A0A328DJR1_9ASTE</name>
<evidence type="ECO:0000259" key="10">
    <source>
        <dbReference type="Pfam" id="PF00924"/>
    </source>
</evidence>
<dbReference type="Proteomes" id="UP000249390">
    <property type="component" value="Unassembled WGS sequence"/>
</dbReference>
<evidence type="ECO:0000256" key="2">
    <source>
        <dbReference type="ARBA" id="ARBA00008017"/>
    </source>
</evidence>
<gene>
    <name evidence="13" type="ORF">DM860_009608</name>
</gene>
<dbReference type="Gene3D" id="1.10.287.1260">
    <property type="match status" value="1"/>
</dbReference>
<dbReference type="Gene3D" id="2.30.30.60">
    <property type="match status" value="1"/>
</dbReference>
<proteinExistence type="inferred from homology"/>
<feature type="domain" description="Mechanosensitive ion channel MscS" evidence="10">
    <location>
        <begin position="282"/>
        <end position="353"/>
    </location>
</feature>
<keyword evidence="4 9" id="KW-1133">Transmembrane helix</keyword>
<evidence type="ECO:0000256" key="1">
    <source>
        <dbReference type="ARBA" id="ARBA00004141"/>
    </source>
</evidence>